<evidence type="ECO:0000256" key="4">
    <source>
        <dbReference type="ARBA" id="ARBA00022989"/>
    </source>
</evidence>
<feature type="transmembrane region" description="Helical" evidence="6">
    <location>
        <begin position="150"/>
        <end position="168"/>
    </location>
</feature>
<protein>
    <submittedName>
        <fullName evidence="8">Putative Co/Zn/Cd cation transporter (Cation efflux family)</fullName>
    </submittedName>
</protein>
<dbReference type="GO" id="GO:0015086">
    <property type="term" value="F:cadmium ion transmembrane transporter activity"/>
    <property type="evidence" value="ECO:0007669"/>
    <property type="project" value="TreeGrafter"/>
</dbReference>
<dbReference type="InterPro" id="IPR027469">
    <property type="entry name" value="Cation_efflux_TMD_sf"/>
</dbReference>
<dbReference type="EMBL" id="JACHHJ010000001">
    <property type="protein sequence ID" value="MBB6449159.1"/>
    <property type="molecule type" value="Genomic_DNA"/>
</dbReference>
<dbReference type="GO" id="GO:0015093">
    <property type="term" value="F:ferrous iron transmembrane transporter activity"/>
    <property type="evidence" value="ECO:0007669"/>
    <property type="project" value="TreeGrafter"/>
</dbReference>
<evidence type="ECO:0000256" key="5">
    <source>
        <dbReference type="ARBA" id="ARBA00023136"/>
    </source>
</evidence>
<evidence type="ECO:0000256" key="1">
    <source>
        <dbReference type="ARBA" id="ARBA00004141"/>
    </source>
</evidence>
<evidence type="ECO:0000259" key="7">
    <source>
        <dbReference type="Pfam" id="PF01545"/>
    </source>
</evidence>
<evidence type="ECO:0000256" key="6">
    <source>
        <dbReference type="SAM" id="Phobius"/>
    </source>
</evidence>
<keyword evidence="5 6" id="KW-0472">Membrane</keyword>
<keyword evidence="9" id="KW-1185">Reference proteome</keyword>
<evidence type="ECO:0000313" key="8">
    <source>
        <dbReference type="EMBL" id="MBB6449159.1"/>
    </source>
</evidence>
<evidence type="ECO:0000313" key="9">
    <source>
        <dbReference type="Proteomes" id="UP000568839"/>
    </source>
</evidence>
<evidence type="ECO:0000256" key="2">
    <source>
        <dbReference type="ARBA" id="ARBA00022448"/>
    </source>
</evidence>
<proteinExistence type="predicted"/>
<dbReference type="AlphaFoldDB" id="A0A841PKA1"/>
<feature type="transmembrane region" description="Helical" evidence="6">
    <location>
        <begin position="127"/>
        <end position="144"/>
    </location>
</feature>
<dbReference type="SUPFAM" id="SSF161111">
    <property type="entry name" value="Cation efflux protein transmembrane domain-like"/>
    <property type="match status" value="1"/>
</dbReference>
<dbReference type="RefSeq" id="WP_221434205.1">
    <property type="nucleotide sequence ID" value="NZ_JACHHJ010000001.1"/>
</dbReference>
<dbReference type="PANTHER" id="PTHR43840:SF15">
    <property type="entry name" value="MITOCHONDRIAL METAL TRANSPORTER 1-RELATED"/>
    <property type="match status" value="1"/>
</dbReference>
<dbReference type="InterPro" id="IPR050291">
    <property type="entry name" value="CDF_Transporter"/>
</dbReference>
<keyword evidence="3 6" id="KW-0812">Transmembrane</keyword>
<dbReference type="GO" id="GO:0015341">
    <property type="term" value="F:zinc efflux antiporter activity"/>
    <property type="evidence" value="ECO:0007669"/>
    <property type="project" value="TreeGrafter"/>
</dbReference>
<organism evidence="8 9">
    <name type="scientific">Geomicrobium halophilum</name>
    <dbReference type="NCBI Taxonomy" id="549000"/>
    <lineage>
        <taxon>Bacteria</taxon>
        <taxon>Bacillati</taxon>
        <taxon>Bacillota</taxon>
        <taxon>Bacilli</taxon>
        <taxon>Bacillales</taxon>
        <taxon>Geomicrobium</taxon>
    </lineage>
</organism>
<comment type="subcellular location">
    <subcellularLocation>
        <location evidence="1">Membrane</location>
        <topology evidence="1">Multi-pass membrane protein</topology>
    </subcellularLocation>
</comment>
<reference evidence="8 9" key="1">
    <citation type="submission" date="2020-08" db="EMBL/GenBank/DDBJ databases">
        <title>Genomic Encyclopedia of Type Strains, Phase IV (KMG-IV): sequencing the most valuable type-strain genomes for metagenomic binning, comparative biology and taxonomic classification.</title>
        <authorList>
            <person name="Goeker M."/>
        </authorList>
    </citation>
    <scope>NUCLEOTIDE SEQUENCE [LARGE SCALE GENOMIC DNA]</scope>
    <source>
        <strain evidence="8 9">DSM 21769</strain>
    </source>
</reference>
<keyword evidence="2" id="KW-0813">Transport</keyword>
<keyword evidence="4 6" id="KW-1133">Transmembrane helix</keyword>
<evidence type="ECO:0000256" key="3">
    <source>
        <dbReference type="ARBA" id="ARBA00022692"/>
    </source>
</evidence>
<dbReference type="Proteomes" id="UP000568839">
    <property type="component" value="Unassembled WGS sequence"/>
</dbReference>
<dbReference type="GO" id="GO:0005886">
    <property type="term" value="C:plasma membrane"/>
    <property type="evidence" value="ECO:0007669"/>
    <property type="project" value="TreeGrafter"/>
</dbReference>
<dbReference type="GO" id="GO:0006882">
    <property type="term" value="P:intracellular zinc ion homeostasis"/>
    <property type="evidence" value="ECO:0007669"/>
    <property type="project" value="TreeGrafter"/>
</dbReference>
<comment type="caution">
    <text evidence="8">The sequence shown here is derived from an EMBL/GenBank/DDBJ whole genome shotgun (WGS) entry which is preliminary data.</text>
</comment>
<feature type="domain" description="Cation efflux protein transmembrane" evidence="7">
    <location>
        <begin position="6"/>
        <end position="183"/>
    </location>
</feature>
<dbReference type="Pfam" id="PF01545">
    <property type="entry name" value="Cation_efflux"/>
    <property type="match status" value="1"/>
</dbReference>
<dbReference type="InterPro" id="IPR058533">
    <property type="entry name" value="Cation_efflux_TM"/>
</dbReference>
<sequence length="225" mass="25566">MGDCSPSKMIIFDGLYSFISIGLTLLSLAANSYILREDKERFHFGKDVIEPLVITFKSSAIITMCLFAISTSVIDLFRGGRDVAIGHSVIYGLVTTVLCGFIYIIIRNNHGNSELLKAETAEWLMDMILSVAVFSGFIIAFLLNQTTFSFLSLYIDPVMVMLASLYFLKIPSRMLMRNARELLWMAPYTHIQNHIEKVVQRVKDKHNIDEEFTRVTKVGKTNPFY</sequence>
<gene>
    <name evidence="8" type="ORF">HNR44_001108</name>
</gene>
<dbReference type="Gene3D" id="1.20.1510.10">
    <property type="entry name" value="Cation efflux protein transmembrane domain"/>
    <property type="match status" value="1"/>
</dbReference>
<feature type="transmembrane region" description="Helical" evidence="6">
    <location>
        <begin position="48"/>
        <end position="69"/>
    </location>
</feature>
<accession>A0A841PKA1</accession>
<dbReference type="PANTHER" id="PTHR43840">
    <property type="entry name" value="MITOCHONDRIAL METAL TRANSPORTER 1-RELATED"/>
    <property type="match status" value="1"/>
</dbReference>
<name>A0A841PKA1_9BACL</name>
<feature type="transmembrane region" description="Helical" evidence="6">
    <location>
        <begin position="15"/>
        <end position="36"/>
    </location>
</feature>
<feature type="transmembrane region" description="Helical" evidence="6">
    <location>
        <begin position="89"/>
        <end position="106"/>
    </location>
</feature>